<organism evidence="2 3">
    <name type="scientific">Caenorhabditis auriculariae</name>
    <dbReference type="NCBI Taxonomy" id="2777116"/>
    <lineage>
        <taxon>Eukaryota</taxon>
        <taxon>Metazoa</taxon>
        <taxon>Ecdysozoa</taxon>
        <taxon>Nematoda</taxon>
        <taxon>Chromadorea</taxon>
        <taxon>Rhabditida</taxon>
        <taxon>Rhabditina</taxon>
        <taxon>Rhabditomorpha</taxon>
        <taxon>Rhabditoidea</taxon>
        <taxon>Rhabditidae</taxon>
        <taxon>Peloderinae</taxon>
        <taxon>Caenorhabditis</taxon>
    </lineage>
</organism>
<dbReference type="Proteomes" id="UP000835052">
    <property type="component" value="Unassembled WGS sequence"/>
</dbReference>
<reference evidence="2" key="1">
    <citation type="submission" date="2020-10" db="EMBL/GenBank/DDBJ databases">
        <authorList>
            <person name="Kikuchi T."/>
        </authorList>
    </citation>
    <scope>NUCLEOTIDE SEQUENCE</scope>
    <source>
        <strain evidence="2">NKZ352</strain>
    </source>
</reference>
<dbReference type="EMBL" id="CAJGYM010000017">
    <property type="protein sequence ID" value="CAD6190769.1"/>
    <property type="molecule type" value="Genomic_DNA"/>
</dbReference>
<name>A0A8S1H4R3_9PELO</name>
<evidence type="ECO:0000256" key="1">
    <source>
        <dbReference type="SAM" id="MobiDB-lite"/>
    </source>
</evidence>
<dbReference type="AlphaFoldDB" id="A0A8S1H4R3"/>
<feature type="region of interest" description="Disordered" evidence="1">
    <location>
        <begin position="25"/>
        <end position="67"/>
    </location>
</feature>
<evidence type="ECO:0000313" key="3">
    <source>
        <dbReference type="Proteomes" id="UP000835052"/>
    </source>
</evidence>
<comment type="caution">
    <text evidence="2">The sequence shown here is derived from an EMBL/GenBank/DDBJ whole genome shotgun (WGS) entry which is preliminary data.</text>
</comment>
<feature type="compositionally biased region" description="Gly residues" evidence="1">
    <location>
        <begin position="27"/>
        <end position="41"/>
    </location>
</feature>
<keyword evidence="3" id="KW-1185">Reference proteome</keyword>
<gene>
    <name evidence="2" type="ORF">CAUJ_LOCUS6688</name>
</gene>
<proteinExistence type="predicted"/>
<sequence length="100" mass="10166">MAARVAALSCSFRCQSAQGRIGNWQHDGGGGCAAAAGGSGKGKGKPTSGKKTAPLEGEEGKSPRRGFTQRLLSSFATVTHTATTTAISSRELKLLSGQES</sequence>
<protein>
    <submittedName>
        <fullName evidence="2">Uncharacterized protein</fullName>
    </submittedName>
</protein>
<feature type="compositionally biased region" description="Low complexity" evidence="1">
    <location>
        <begin position="45"/>
        <end position="54"/>
    </location>
</feature>
<accession>A0A8S1H4R3</accession>
<evidence type="ECO:0000313" key="2">
    <source>
        <dbReference type="EMBL" id="CAD6190769.1"/>
    </source>
</evidence>